<accession>A0A7W5ZRL9</accession>
<dbReference type="RefSeq" id="WP_183980790.1">
    <property type="nucleotide sequence ID" value="NZ_JACIBY010000040.1"/>
</dbReference>
<sequence length="151" mass="17422">MEILNDLIEKQEKLEQRFVEIEELLKKNLNRPLPPVKVETKLIGQELKTYLGDTSQKFKELESSIEQHIEKIPLRIQTGGSLIGFSSGISAIIFLSVLGILSCILGGLCYHHYHQAQEQRRLVASYESDFQKVSRRNPKLALRYRRATQEE</sequence>
<protein>
    <submittedName>
        <fullName evidence="3">Uncharacterized protein</fullName>
    </submittedName>
</protein>
<dbReference type="AlphaFoldDB" id="A0A7W5ZRL9"/>
<evidence type="ECO:0000313" key="4">
    <source>
        <dbReference type="Proteomes" id="UP000541352"/>
    </source>
</evidence>
<organism evidence="3 4">
    <name type="scientific">Runella defluvii</name>
    <dbReference type="NCBI Taxonomy" id="370973"/>
    <lineage>
        <taxon>Bacteria</taxon>
        <taxon>Pseudomonadati</taxon>
        <taxon>Bacteroidota</taxon>
        <taxon>Cytophagia</taxon>
        <taxon>Cytophagales</taxon>
        <taxon>Spirosomataceae</taxon>
        <taxon>Runella</taxon>
    </lineage>
</organism>
<keyword evidence="1" id="KW-0175">Coiled coil</keyword>
<keyword evidence="2" id="KW-0812">Transmembrane</keyword>
<keyword evidence="2" id="KW-1133">Transmembrane helix</keyword>
<evidence type="ECO:0000313" key="3">
    <source>
        <dbReference type="EMBL" id="MBB3842420.1"/>
    </source>
</evidence>
<keyword evidence="2" id="KW-0472">Membrane</keyword>
<feature type="transmembrane region" description="Helical" evidence="2">
    <location>
        <begin position="89"/>
        <end position="111"/>
    </location>
</feature>
<evidence type="ECO:0000256" key="2">
    <source>
        <dbReference type="SAM" id="Phobius"/>
    </source>
</evidence>
<gene>
    <name evidence="3" type="ORF">FHS57_006454</name>
</gene>
<dbReference type="EMBL" id="JACIBY010000040">
    <property type="protein sequence ID" value="MBB3842420.1"/>
    <property type="molecule type" value="Genomic_DNA"/>
</dbReference>
<name>A0A7W5ZRL9_9BACT</name>
<comment type="caution">
    <text evidence="3">The sequence shown here is derived from an EMBL/GenBank/DDBJ whole genome shotgun (WGS) entry which is preliminary data.</text>
</comment>
<feature type="coiled-coil region" evidence="1">
    <location>
        <begin position="4"/>
        <end position="31"/>
    </location>
</feature>
<evidence type="ECO:0000256" key="1">
    <source>
        <dbReference type="SAM" id="Coils"/>
    </source>
</evidence>
<dbReference type="Proteomes" id="UP000541352">
    <property type="component" value="Unassembled WGS sequence"/>
</dbReference>
<proteinExistence type="predicted"/>
<keyword evidence="4" id="KW-1185">Reference proteome</keyword>
<reference evidence="3 4" key="1">
    <citation type="submission" date="2020-08" db="EMBL/GenBank/DDBJ databases">
        <title>Genomic Encyclopedia of Type Strains, Phase IV (KMG-IV): sequencing the most valuable type-strain genomes for metagenomic binning, comparative biology and taxonomic classification.</title>
        <authorList>
            <person name="Goeker M."/>
        </authorList>
    </citation>
    <scope>NUCLEOTIDE SEQUENCE [LARGE SCALE GENOMIC DNA]</scope>
    <source>
        <strain evidence="3 4">DSM 17976</strain>
    </source>
</reference>